<organism evidence="1">
    <name type="scientific">Bacteroides intestinalis</name>
    <dbReference type="NCBI Taxonomy" id="329854"/>
    <lineage>
        <taxon>Bacteria</taxon>
        <taxon>Pseudomonadati</taxon>
        <taxon>Bacteroidota</taxon>
        <taxon>Bacteroidia</taxon>
        <taxon>Bacteroidales</taxon>
        <taxon>Bacteroidaceae</taxon>
        <taxon>Bacteroides</taxon>
    </lineage>
</organism>
<gene>
    <name evidence="1" type="ORF">HMPREF2531_05541</name>
</gene>
<evidence type="ECO:0000313" key="2">
    <source>
        <dbReference type="Proteomes" id="UP000070319"/>
    </source>
</evidence>
<reference evidence="1 2" key="1">
    <citation type="submission" date="2016-02" db="EMBL/GenBank/DDBJ databases">
        <authorList>
            <person name="Wen L."/>
            <person name="He K."/>
            <person name="Yang H."/>
        </authorList>
    </citation>
    <scope>NUCLEOTIDE SEQUENCE [LARGE SCALE GENOMIC DNA]</scope>
    <source>
        <strain evidence="1 2">KLE1704</strain>
    </source>
</reference>
<dbReference type="AlphaFoldDB" id="A0A139KLY0"/>
<dbReference type="PATRIC" id="fig|329854.7.peg.5611"/>
<evidence type="ECO:0000313" key="1">
    <source>
        <dbReference type="EMBL" id="KXT40204.1"/>
    </source>
</evidence>
<dbReference type="Proteomes" id="UP000070319">
    <property type="component" value="Unassembled WGS sequence"/>
</dbReference>
<proteinExistence type="predicted"/>
<comment type="caution">
    <text evidence="1">The sequence shown here is derived from an EMBL/GenBank/DDBJ whole genome shotgun (WGS) entry which is preliminary data.</text>
</comment>
<dbReference type="EMBL" id="LTDF01000180">
    <property type="protein sequence ID" value="KXT40204.1"/>
    <property type="molecule type" value="Genomic_DNA"/>
</dbReference>
<accession>A0A139KLY0</accession>
<name>A0A139KLY0_9BACE</name>
<protein>
    <submittedName>
        <fullName evidence="1">Uncharacterized protein</fullName>
    </submittedName>
</protein>
<sequence>MLTKKNVDSQRKKGNSSILVSIIFSNLYICNKQTGNIIIKSRDIKNYLE</sequence>